<proteinExistence type="predicted"/>
<dbReference type="SUPFAM" id="SSF54523">
    <property type="entry name" value="Pili subunits"/>
    <property type="match status" value="1"/>
</dbReference>
<dbReference type="InterPro" id="IPR031982">
    <property type="entry name" value="PilE-like"/>
</dbReference>
<dbReference type="InterPro" id="IPR045584">
    <property type="entry name" value="Pilin-like"/>
</dbReference>
<dbReference type="OrthoDB" id="5906095at2"/>
<evidence type="ECO:0008006" key="4">
    <source>
        <dbReference type="Google" id="ProtNLM"/>
    </source>
</evidence>
<evidence type="ECO:0000313" key="2">
    <source>
        <dbReference type="EMBL" id="KLV00428.1"/>
    </source>
</evidence>
<evidence type="ECO:0000256" key="1">
    <source>
        <dbReference type="SAM" id="Phobius"/>
    </source>
</evidence>
<dbReference type="GO" id="GO:0043683">
    <property type="term" value="P:type IV pilus assembly"/>
    <property type="evidence" value="ECO:0007669"/>
    <property type="project" value="InterPro"/>
</dbReference>
<keyword evidence="3" id="KW-1185">Reference proteome</keyword>
<dbReference type="EMBL" id="LDOV01000022">
    <property type="protein sequence ID" value="KLV00428.1"/>
    <property type="molecule type" value="Genomic_DNA"/>
</dbReference>
<keyword evidence="1" id="KW-0812">Transmembrane</keyword>
<dbReference type="Gene3D" id="3.30.700.10">
    <property type="entry name" value="Glycoprotein, Type 4 Pilin"/>
    <property type="match status" value="1"/>
</dbReference>
<feature type="transmembrane region" description="Helical" evidence="1">
    <location>
        <begin position="7"/>
        <end position="31"/>
    </location>
</feature>
<dbReference type="PATRIC" id="fig|754436.4.peg.2596"/>
<organism evidence="2 3">
    <name type="scientific">Photobacterium aphoticum</name>
    <dbReference type="NCBI Taxonomy" id="754436"/>
    <lineage>
        <taxon>Bacteria</taxon>
        <taxon>Pseudomonadati</taxon>
        <taxon>Pseudomonadota</taxon>
        <taxon>Gammaproteobacteria</taxon>
        <taxon>Vibrionales</taxon>
        <taxon>Vibrionaceae</taxon>
        <taxon>Photobacterium</taxon>
    </lineage>
</organism>
<evidence type="ECO:0000313" key="3">
    <source>
        <dbReference type="Proteomes" id="UP000036426"/>
    </source>
</evidence>
<dbReference type="Pfam" id="PF07963">
    <property type="entry name" value="N_methyl"/>
    <property type="match status" value="1"/>
</dbReference>
<keyword evidence="1" id="KW-1133">Transmembrane helix</keyword>
<dbReference type="PROSITE" id="PS00409">
    <property type="entry name" value="PROKAR_NTER_METHYL"/>
    <property type="match status" value="1"/>
</dbReference>
<reference evidence="2 3" key="1">
    <citation type="submission" date="2015-05" db="EMBL/GenBank/DDBJ databases">
        <title>Photobacterium galathea sp. nov.</title>
        <authorList>
            <person name="Machado H."/>
            <person name="Gram L."/>
        </authorList>
    </citation>
    <scope>NUCLEOTIDE SEQUENCE [LARGE SCALE GENOMIC DNA]</scope>
    <source>
        <strain evidence="2 3">DSM 25995</strain>
    </source>
</reference>
<dbReference type="PANTHER" id="PTHR30093">
    <property type="entry name" value="GENERAL SECRETION PATHWAY PROTEIN G"/>
    <property type="match status" value="1"/>
</dbReference>
<dbReference type="InterPro" id="IPR012902">
    <property type="entry name" value="N_methyl_site"/>
</dbReference>
<dbReference type="PANTHER" id="PTHR30093:SF47">
    <property type="entry name" value="TYPE IV PILUS NON-CORE MINOR PILIN PILE"/>
    <property type="match status" value="1"/>
</dbReference>
<dbReference type="Pfam" id="PF16732">
    <property type="entry name" value="ComP_DUS"/>
    <property type="match status" value="1"/>
</dbReference>
<dbReference type="NCBIfam" id="TIGR02532">
    <property type="entry name" value="IV_pilin_GFxxxE"/>
    <property type="match status" value="1"/>
</dbReference>
<dbReference type="RefSeq" id="WP_047874694.1">
    <property type="nucleotide sequence ID" value="NZ_BMYC01000004.1"/>
</dbReference>
<gene>
    <name evidence="2" type="ORF">ABT58_12230</name>
</gene>
<keyword evidence="1" id="KW-0472">Membrane</keyword>
<accession>A0A0J1GL48</accession>
<protein>
    <recommendedName>
        <fullName evidence="4">Type IV pilus biogenesis protein PilE</fullName>
    </recommendedName>
</protein>
<name>A0A0J1GL48_9GAMM</name>
<dbReference type="Proteomes" id="UP000036426">
    <property type="component" value="Unassembled WGS sequence"/>
</dbReference>
<comment type="caution">
    <text evidence="2">The sequence shown here is derived from an EMBL/GenBank/DDBJ whole genome shotgun (WGS) entry which is preliminary data.</text>
</comment>
<sequence length="134" mass="14785">MKGWEKGFTLIELLFVVAIIGVLVTIAAPAYTQHVQEARRADVQQFLLQQVAILERQFTRLGGYPDSFTVSPTEHYRFTYEASTAATLTPGNLNDSMTFTLTSIPQGAQSGDECGNLSINHAGQKNAVLPHCWR</sequence>
<dbReference type="AlphaFoldDB" id="A0A0J1GL48"/>